<feature type="coiled-coil region" evidence="1">
    <location>
        <begin position="653"/>
        <end position="757"/>
    </location>
</feature>
<dbReference type="Proteomes" id="UP001162972">
    <property type="component" value="Chromosome 5"/>
</dbReference>
<dbReference type="PANTHER" id="PTHR34452:SF1">
    <property type="entry name" value="SPORULATION-SPECIFIC PROTEIN"/>
    <property type="match status" value="1"/>
</dbReference>
<organism evidence="3 4">
    <name type="scientific">Salix udensis</name>
    <dbReference type="NCBI Taxonomy" id="889485"/>
    <lineage>
        <taxon>Eukaryota</taxon>
        <taxon>Viridiplantae</taxon>
        <taxon>Streptophyta</taxon>
        <taxon>Embryophyta</taxon>
        <taxon>Tracheophyta</taxon>
        <taxon>Spermatophyta</taxon>
        <taxon>Magnoliopsida</taxon>
        <taxon>eudicotyledons</taxon>
        <taxon>Gunneridae</taxon>
        <taxon>Pentapetalae</taxon>
        <taxon>rosids</taxon>
        <taxon>fabids</taxon>
        <taxon>Malpighiales</taxon>
        <taxon>Salicaceae</taxon>
        <taxon>Saliceae</taxon>
        <taxon>Salix</taxon>
    </lineage>
</organism>
<dbReference type="PANTHER" id="PTHR34452">
    <property type="entry name" value="MYOSIN HEAVY CHAIN-RELATED PROTEIN"/>
    <property type="match status" value="1"/>
</dbReference>
<name>A0AAD6P1K9_9ROSI</name>
<evidence type="ECO:0000256" key="2">
    <source>
        <dbReference type="SAM" id="MobiDB-lite"/>
    </source>
</evidence>
<evidence type="ECO:0000313" key="4">
    <source>
        <dbReference type="Proteomes" id="UP001162972"/>
    </source>
</evidence>
<sequence>MSILKNSQFVSEPGFDVDLYQPELGMLHCLNIPGLVSHEPDSIDTTNAMKGKIFELLRELDESKAERESLAKKMDQMECYYEALVQELEEHQRQMLGELQNLRNEHATCLYAAASTKEEMETMRQDLNDQLLRLVEDKRDLDSLNKELERRTVTAEAALKRARLNYSIAVDQLQKDLELLSVQVLSMFETNENLIRHAFVDSSQSCFEGNPITTESQRSGLSESSHGETLSVPKSEGLYRKVEEEACEMHFVNLYLDVLSNVLQETLLEASDDVKCMREKINKLTRQLELSTESKELLSQKLHSALNDVHALNEHRATCIAKCNDMARQNQVFEANLQNVTCENHLLLQKIAEWESLVMQYRSYESMYKDSAAENTELACLLEKKTLENCDLQNEIFSLQEELKTFRNEFDDLASVKEKLQDSVNFMESKLQNLLASYDKSINGLPPSESGDQDLKPQDLTFFMMQLEELQHNSCERILQLMEEKKGLVHERDIAQVSITAAKSEIALMKQKFECEILNMVDKFNVSNALVEQLQLDIEGIAYKLKVSSEVEEKYAQQHNGLFSDLDRLEVQLKEIISKNRDLGHEILELDTVASELDKTKLTAAKLAIENQALMASIQDKNEVSSGIASELESLKGSFQSLHDENQALMASSQDKEEESAQLASELSNLKDSIQSLHDENQTLMEMLQNKTEEAANLASELSSLKENLGFLRDENHALMASSQDKEEEYAKHAMELNSLKERLRTLHDENEAQMTSHIDVKEESTKLVSEIDSLKQSLQSLHGEKQALMISSRDKTEEASKLTSELNILKESLQSLHYENQVLMAGLQDKTEESTGLASEINRLSECLQILQHEKQALMVSSQDKTEESAHLASDLISLRKSLQSLHDELHDERSLREGLQSTISDLTSQLNEKQCQLLQFDHHKLELVHLKHLVSDLESEKARLCRLLLQSEECLNNAREGASAVSALKTQLSEMHESLIAADVRFIFAKTQYDSGFEVLLHQLHSTDRLLAQLQKKHIDTETTLNRCLASETQYAEENVRLLTNLNSIQSELEASIAENRLLIETNRVVRAELEEFKHNSQNAVLSYFEDKTQHSQEVEKLKCMLVTSEEEIDNLVFSKVELEVKVLLLKAKLDEQQAQIITLEGYYDESVMLQKHCSELNQRLSDQILKTEEFRNLSVHLKELKEKADAEYIQACEKREPEEPPVAMQESLRIAFIKEQYETRLQELKQQLSISKKHCEEMLLKLQDAIDEIENRKKSEASHLKKNEELGMKILELEAELQSVVSDKREKGKAYDLMKAKMECSLISLECCKEEKQKLEASLEECNNEKSKIAVELNLMKELLENSKPPGNMQEEQNDESCEVDCLTMDASNYGEKRARTVPLNHPSGDPNQKCLGRDSFRNGEEAEHAFPASVDRVNHSNTFMHEQPAQDVLVSCGMNGLKSSALINQDRLLHNDMKHLAIINDHFRAESLKSSMDHLSNELERMKNENSLFEFTKLQKANEELGSIFPLFNEFSGSGNALERVLALEIEIAEALQAKKRSSNLFHSSFLKQHGDEEAVFKSFRDINELIKDMLELKGRYTNVETELKEMHDRYSQLSLQFAEVEGERQKLMMTLKTVRASKKAQCLNRSSSASLGDHSS</sequence>
<feature type="compositionally biased region" description="Polar residues" evidence="2">
    <location>
        <begin position="211"/>
        <end position="228"/>
    </location>
</feature>
<feature type="coiled-coil region" evidence="1">
    <location>
        <begin position="1094"/>
        <end position="1142"/>
    </location>
</feature>
<comment type="caution">
    <text evidence="3">The sequence shown here is derived from an EMBL/GenBank/DDBJ whole genome shotgun (WGS) entry which is preliminary data.</text>
</comment>
<feature type="region of interest" description="Disordered" evidence="2">
    <location>
        <begin position="211"/>
        <end position="232"/>
    </location>
</feature>
<dbReference type="EMBL" id="JAPFFJ010000013">
    <property type="protein sequence ID" value="KAJ6412753.1"/>
    <property type="molecule type" value="Genomic_DNA"/>
</dbReference>
<feature type="coiled-coil region" evidence="1">
    <location>
        <begin position="1312"/>
        <end position="1339"/>
    </location>
</feature>
<reference evidence="3 4" key="1">
    <citation type="journal article" date="2023" name="Int. J. Mol. Sci.">
        <title>De Novo Assembly and Annotation of 11 Diverse Shrub Willow (Salix) Genomes Reveals Novel Gene Organization in Sex-Linked Regions.</title>
        <authorList>
            <person name="Hyden B."/>
            <person name="Feng K."/>
            <person name="Yates T.B."/>
            <person name="Jawdy S."/>
            <person name="Cereghino C."/>
            <person name="Smart L.B."/>
            <person name="Muchero W."/>
        </authorList>
    </citation>
    <scope>NUCLEOTIDE SEQUENCE [LARGE SCALE GENOMIC DNA]</scope>
    <source>
        <tissue evidence="3">Shoot tip</tissue>
    </source>
</reference>
<proteinExistence type="predicted"/>
<keyword evidence="1" id="KW-0175">Coiled coil</keyword>
<feature type="coiled-coil region" evidence="1">
    <location>
        <begin position="53"/>
        <end position="165"/>
    </location>
</feature>
<gene>
    <name evidence="3" type="ORF">OIU84_005739</name>
</gene>
<keyword evidence="4" id="KW-1185">Reference proteome</keyword>
<dbReference type="Gene3D" id="1.10.287.2610">
    <property type="match status" value="1"/>
</dbReference>
<accession>A0AAD6P1K9</accession>
<evidence type="ECO:0000313" key="3">
    <source>
        <dbReference type="EMBL" id="KAJ6412753.1"/>
    </source>
</evidence>
<feature type="coiled-coil region" evidence="1">
    <location>
        <begin position="1221"/>
        <end position="1259"/>
    </location>
</feature>
<protein>
    <submittedName>
        <fullName evidence="3">Uncharacterized protein</fullName>
    </submittedName>
</protein>
<evidence type="ECO:0000256" key="1">
    <source>
        <dbReference type="SAM" id="Coils"/>
    </source>
</evidence>
<feature type="coiled-coil region" evidence="1">
    <location>
        <begin position="1571"/>
        <end position="1605"/>
    </location>
</feature>
<feature type="coiled-coil region" evidence="1">
    <location>
        <begin position="267"/>
        <end position="301"/>
    </location>
</feature>